<protein>
    <submittedName>
        <fullName evidence="5">Nucleotidyltransferase/DNA polymerase involved in DNA repair</fullName>
    </submittedName>
</protein>
<dbReference type="SUPFAM" id="SSF56672">
    <property type="entry name" value="DNA/RNA polymerases"/>
    <property type="match status" value="1"/>
</dbReference>
<evidence type="ECO:0000256" key="2">
    <source>
        <dbReference type="ARBA" id="ARBA00022763"/>
    </source>
</evidence>
<dbReference type="PANTHER" id="PTHR35369:SF2">
    <property type="entry name" value="BLR3025 PROTEIN"/>
    <property type="match status" value="1"/>
</dbReference>
<dbReference type="InterPro" id="IPR001126">
    <property type="entry name" value="UmuC"/>
</dbReference>
<keyword evidence="5" id="KW-0808">Transferase</keyword>
<evidence type="ECO:0000256" key="1">
    <source>
        <dbReference type="ARBA" id="ARBA00010945"/>
    </source>
</evidence>
<dbReference type="PATRIC" id="fig|69.6.peg.2167"/>
<sequence length="485" mass="53762">MRWACLLLPQLAMDVVLRQHPNPDQPLALVEGPHARRRLHSVNAAARALGLRPGLSLVAAHAIADGVRTAEYDPQAAERARQLLAAWAYRYSSQVSTDFAHALVLEIAGSRRLFGAWPQLRQRLDAELRELGFRHRMAAAPNPFAARALTNIGEGLFFDDDLLLPALAKMPIERSGLDPATVQALQRMGLRKLGAVFALPRAPLARRFGPDLLQRLDALRGAAEPPLTFYQPPDAFDARIELGHEAESSQALLFPLRRLTADLAAYLSGRDGGVARFKLLLEHERHSHRLQHPPSEIAVGLLAPEREAAMLFELARGRLQHAQLPAPVVALRLLAEELPPFVPAARDLFDPRPQQALPWAQLRERLRARLGDERVHGLAAHPDHRPERAWQPVLGDAPAARGKHAATPAPTLPATRPGWLLAEPEPLREPVARILAGPERIESGWWDQDDVRRDYYLVETARGQRAWAYRDAGGDGPLIVHGWFA</sequence>
<dbReference type="KEGG" id="lez:GLE_2205"/>
<dbReference type="OrthoDB" id="5298951at2"/>
<reference evidence="5 6" key="1">
    <citation type="submission" date="2015-11" db="EMBL/GenBank/DDBJ databases">
        <title>Genome sequences of Lysobacter enzymogenes strain C3 and Lysobacter antibioticus ATCC 29479.</title>
        <authorList>
            <person name="Kobayashi D.Y."/>
        </authorList>
    </citation>
    <scope>NUCLEOTIDE SEQUENCE [LARGE SCALE GENOMIC DNA]</scope>
    <source>
        <strain evidence="5 6">C3</strain>
    </source>
</reference>
<accession>A0A0S2DGD0</accession>
<dbReference type="GO" id="GO:0006281">
    <property type="term" value="P:DNA repair"/>
    <property type="evidence" value="ECO:0007669"/>
    <property type="project" value="InterPro"/>
</dbReference>
<proteinExistence type="inferred from homology"/>
<dbReference type="InterPro" id="IPR043128">
    <property type="entry name" value="Rev_trsase/Diguanyl_cyclase"/>
</dbReference>
<feature type="region of interest" description="Disordered" evidence="3">
    <location>
        <begin position="398"/>
        <end position="418"/>
    </location>
</feature>
<feature type="compositionally biased region" description="Low complexity" evidence="3">
    <location>
        <begin position="405"/>
        <end position="417"/>
    </location>
</feature>
<evidence type="ECO:0000256" key="3">
    <source>
        <dbReference type="SAM" id="MobiDB-lite"/>
    </source>
</evidence>
<dbReference type="EMBL" id="CP013140">
    <property type="protein sequence ID" value="ALN57554.1"/>
    <property type="molecule type" value="Genomic_DNA"/>
</dbReference>
<dbReference type="Gene3D" id="3.30.70.270">
    <property type="match status" value="1"/>
</dbReference>
<dbReference type="Gene3D" id="3.40.1170.60">
    <property type="match status" value="1"/>
</dbReference>
<dbReference type="Pfam" id="PF00817">
    <property type="entry name" value="IMS"/>
    <property type="match status" value="1"/>
</dbReference>
<evidence type="ECO:0000313" key="5">
    <source>
        <dbReference type="EMBL" id="ALN57554.1"/>
    </source>
</evidence>
<organism evidence="5 6">
    <name type="scientific">Lysobacter enzymogenes</name>
    <dbReference type="NCBI Taxonomy" id="69"/>
    <lineage>
        <taxon>Bacteria</taxon>
        <taxon>Pseudomonadati</taxon>
        <taxon>Pseudomonadota</taxon>
        <taxon>Gammaproteobacteria</taxon>
        <taxon>Lysobacterales</taxon>
        <taxon>Lysobacteraceae</taxon>
        <taxon>Lysobacter</taxon>
    </lineage>
</organism>
<dbReference type="InterPro" id="IPR050356">
    <property type="entry name" value="SulA_CellDiv_inhibitor"/>
</dbReference>
<dbReference type="GO" id="GO:0016740">
    <property type="term" value="F:transferase activity"/>
    <property type="evidence" value="ECO:0007669"/>
    <property type="project" value="UniProtKB-KW"/>
</dbReference>
<name>A0A0S2DGD0_LYSEN</name>
<dbReference type="CDD" id="cd03468">
    <property type="entry name" value="PolY_like"/>
    <property type="match status" value="1"/>
</dbReference>
<dbReference type="InterPro" id="IPR043502">
    <property type="entry name" value="DNA/RNA_pol_sf"/>
</dbReference>
<dbReference type="STRING" id="69.GLE_2205"/>
<dbReference type="PANTHER" id="PTHR35369">
    <property type="entry name" value="BLR3025 PROTEIN-RELATED"/>
    <property type="match status" value="1"/>
</dbReference>
<feature type="domain" description="UmuC" evidence="4">
    <location>
        <begin position="24"/>
        <end position="150"/>
    </location>
</feature>
<dbReference type="Proteomes" id="UP000061569">
    <property type="component" value="Chromosome"/>
</dbReference>
<evidence type="ECO:0000313" key="6">
    <source>
        <dbReference type="Proteomes" id="UP000061569"/>
    </source>
</evidence>
<comment type="similarity">
    <text evidence="1">Belongs to the DNA polymerase type-Y family.</text>
</comment>
<gene>
    <name evidence="5" type="ORF">GLE_2205</name>
</gene>
<evidence type="ECO:0000259" key="4">
    <source>
        <dbReference type="Pfam" id="PF00817"/>
    </source>
</evidence>
<keyword evidence="2" id="KW-0227">DNA damage</keyword>
<dbReference type="AlphaFoldDB" id="A0A0S2DGD0"/>